<dbReference type="Pfam" id="PF05954">
    <property type="entry name" value="Phage_GPD"/>
    <property type="match status" value="1"/>
</dbReference>
<dbReference type="InterPro" id="IPR006533">
    <property type="entry name" value="T6SS_Vgr_RhsGE"/>
</dbReference>
<dbReference type="RefSeq" id="WP_132129646.1">
    <property type="nucleotide sequence ID" value="NZ_CP042432.1"/>
</dbReference>
<gene>
    <name evidence="3" type="ORF">EDD80_10832</name>
</gene>
<evidence type="ECO:0000313" key="3">
    <source>
        <dbReference type="EMBL" id="TCS86241.1"/>
    </source>
</evidence>
<keyword evidence="4" id="KW-1185">Reference proteome</keyword>
<dbReference type="Gene3D" id="2.40.50.230">
    <property type="entry name" value="Gp5 N-terminal domain"/>
    <property type="match status" value="1"/>
</dbReference>
<dbReference type="Pfam" id="PF04717">
    <property type="entry name" value="Phage_base_V"/>
    <property type="match status" value="1"/>
</dbReference>
<dbReference type="NCBIfam" id="TIGR01646">
    <property type="entry name" value="vgr_GE"/>
    <property type="match status" value="1"/>
</dbReference>
<name>A0A4R3KQG9_9SPHI</name>
<evidence type="ECO:0000256" key="1">
    <source>
        <dbReference type="SAM" id="MobiDB-lite"/>
    </source>
</evidence>
<protein>
    <submittedName>
        <fullName evidence="3">Rhs element Vgr protein</fullName>
    </submittedName>
</protein>
<dbReference type="InterPro" id="IPR006531">
    <property type="entry name" value="Gp5/Vgr_OB"/>
</dbReference>
<dbReference type="Proteomes" id="UP000295807">
    <property type="component" value="Unassembled WGS sequence"/>
</dbReference>
<sequence length="596" mass="64451">MAVSRTIPHTEKADVVTCAILVNGAELSRAIPLLSIDIKKEVNKIPLARVRIGDGDPSLGDFPLSNREELIPGNEIEIRIGYRNDNNSLFRGIIVSHSNKISARKAELLIECRDKAVKLTIGKKNKHFENLSNAEIAEEIIARYGLESEIESTGVRYKEAVQFNTSDWDFMLSRMDRTGRICLVEDGKIILKKPDLSAPAVLDLLFGATIIDYQAEIDAREQLAHVKARSWDYSNQELAENTSDEPEAPSAGNLSPASLSEITGPEEYLLPGAGKAESAVLKEWANARTLKSRLSKVRGHVRFQGFREVKPGDFITINGVGERFTGPVFVSAVRQEYAGGNWHTTVNFGMPGEWFSEQLNPFHLSAQSGWFPSVQGLQTGIVTDLEDPEGEFRVKVRLPLVNPAEEGLWMRVATLDAGNARGTFFRPELGDEVIAGFLHNDPDHPVILGMLHSSALAAPLTASNANPEKGYVSREGIKMIFHDADRSLTLETPAGKKITLDDSAGAISVEDEHGNSIRMEAAGITIDSAASLNLKAAADIKLEAVNILLSPSSQFGVSAGASEITAGGGSAEIKSASVKINGAGLTEIKGGLVKIN</sequence>
<dbReference type="AlphaFoldDB" id="A0A4R3KQG9"/>
<dbReference type="SUPFAM" id="SSF69279">
    <property type="entry name" value="Phage tail proteins"/>
    <property type="match status" value="1"/>
</dbReference>
<dbReference type="EMBL" id="SMAD01000008">
    <property type="protein sequence ID" value="TCS86241.1"/>
    <property type="molecule type" value="Genomic_DNA"/>
</dbReference>
<proteinExistence type="predicted"/>
<dbReference type="SUPFAM" id="SSF69255">
    <property type="entry name" value="gp5 N-terminal domain-like"/>
    <property type="match status" value="1"/>
</dbReference>
<accession>A0A4R3KQG9</accession>
<reference evidence="3 4" key="1">
    <citation type="submission" date="2019-03" db="EMBL/GenBank/DDBJ databases">
        <title>Genomic Encyclopedia of Type Strains, Phase IV (KMG-IV): sequencing the most valuable type-strain genomes for metagenomic binning, comparative biology and taxonomic classification.</title>
        <authorList>
            <person name="Goeker M."/>
        </authorList>
    </citation>
    <scope>NUCLEOTIDE SEQUENCE [LARGE SCALE GENOMIC DNA]</scope>
    <source>
        <strain evidence="3 4">DSM 21100</strain>
    </source>
</reference>
<feature type="region of interest" description="Disordered" evidence="1">
    <location>
        <begin position="237"/>
        <end position="257"/>
    </location>
</feature>
<organism evidence="3 4">
    <name type="scientific">Anseongella ginsenosidimutans</name>
    <dbReference type="NCBI Taxonomy" id="496056"/>
    <lineage>
        <taxon>Bacteria</taxon>
        <taxon>Pseudomonadati</taxon>
        <taxon>Bacteroidota</taxon>
        <taxon>Sphingobacteriia</taxon>
        <taxon>Sphingobacteriales</taxon>
        <taxon>Sphingobacteriaceae</taxon>
        <taxon>Anseongella</taxon>
    </lineage>
</organism>
<dbReference type="InterPro" id="IPR037026">
    <property type="entry name" value="Vgr_OB-fold_dom_sf"/>
</dbReference>
<evidence type="ECO:0000259" key="2">
    <source>
        <dbReference type="Pfam" id="PF04717"/>
    </source>
</evidence>
<dbReference type="OrthoDB" id="1907165at2"/>
<evidence type="ECO:0000313" key="4">
    <source>
        <dbReference type="Proteomes" id="UP000295807"/>
    </source>
</evidence>
<comment type="caution">
    <text evidence="3">The sequence shown here is derived from an EMBL/GenBank/DDBJ whole genome shotgun (WGS) entry which is preliminary data.</text>
</comment>
<feature type="domain" description="Gp5/Type VI secretion system Vgr protein OB-fold" evidence="2">
    <location>
        <begin position="378"/>
        <end position="452"/>
    </location>
</feature>